<sequence>MDITPSIPGNKTVVNSYGPGRFKVSHQDYDDTSLALLPESVQTWDVKDIQDLTVESLSIFTKLDEPIEVLLIGCGERMQLIPSAIKQAMRENGIAIEPMETGAACRTFNILMSEGRRAGAAVIALPNQT</sequence>
<accession>A0A3D9HNG7</accession>
<dbReference type="AlphaFoldDB" id="A0A3D9HNG7"/>
<dbReference type="OrthoDB" id="7351393at2"/>
<dbReference type="PANTHER" id="PTHR21192">
    <property type="entry name" value="NUCLEAR PROTEIN E3-3"/>
    <property type="match status" value="1"/>
</dbReference>
<proteinExistence type="predicted"/>
<comment type="caution">
    <text evidence="1">The sequence shown here is derived from an EMBL/GenBank/DDBJ whole genome shotgun (WGS) entry which is preliminary data.</text>
</comment>
<dbReference type="InterPro" id="IPR036748">
    <property type="entry name" value="MTH938-like_sf"/>
</dbReference>
<evidence type="ECO:0000313" key="2">
    <source>
        <dbReference type="Proteomes" id="UP000256845"/>
    </source>
</evidence>
<dbReference type="CDD" id="cd00248">
    <property type="entry name" value="Mth938-like"/>
    <property type="match status" value="1"/>
</dbReference>
<evidence type="ECO:0000313" key="1">
    <source>
        <dbReference type="EMBL" id="RED51047.1"/>
    </source>
</evidence>
<dbReference type="Gene3D" id="3.40.1230.10">
    <property type="entry name" value="MTH938-like"/>
    <property type="match status" value="1"/>
</dbReference>
<keyword evidence="2" id="KW-1185">Reference proteome</keyword>
<reference evidence="1 2" key="1">
    <citation type="submission" date="2018-07" db="EMBL/GenBank/DDBJ databases">
        <title>Genomic Encyclopedia of Type Strains, Phase III (KMG-III): the genomes of soil and plant-associated and newly described type strains.</title>
        <authorList>
            <person name="Whitman W."/>
        </authorList>
    </citation>
    <scope>NUCLEOTIDE SEQUENCE [LARGE SCALE GENOMIC DNA]</scope>
    <source>
        <strain evidence="1 2">CECT 8488</strain>
    </source>
</reference>
<name>A0A3D9HNG7_9PROT</name>
<dbReference type="SUPFAM" id="SSF64076">
    <property type="entry name" value="MTH938-like"/>
    <property type="match status" value="1"/>
</dbReference>
<dbReference type="InterPro" id="IPR007523">
    <property type="entry name" value="NDUFAF3/AAMDC"/>
</dbReference>
<dbReference type="PANTHER" id="PTHR21192:SF2">
    <property type="entry name" value="NADH DEHYDROGENASE [UBIQUINONE] 1 ALPHA SUBCOMPLEX ASSEMBLY FACTOR 3"/>
    <property type="match status" value="1"/>
</dbReference>
<evidence type="ECO:0008006" key="3">
    <source>
        <dbReference type="Google" id="ProtNLM"/>
    </source>
</evidence>
<dbReference type="Pfam" id="PF04430">
    <property type="entry name" value="DUF498"/>
    <property type="match status" value="1"/>
</dbReference>
<dbReference type="Proteomes" id="UP000256845">
    <property type="component" value="Unassembled WGS sequence"/>
</dbReference>
<organism evidence="1 2">
    <name type="scientific">Aestuariispira insulae</name>
    <dbReference type="NCBI Taxonomy" id="1461337"/>
    <lineage>
        <taxon>Bacteria</taxon>
        <taxon>Pseudomonadati</taxon>
        <taxon>Pseudomonadota</taxon>
        <taxon>Alphaproteobacteria</taxon>
        <taxon>Rhodospirillales</taxon>
        <taxon>Kiloniellaceae</taxon>
        <taxon>Aestuariispira</taxon>
    </lineage>
</organism>
<dbReference type="RefSeq" id="WP_115936827.1">
    <property type="nucleotide sequence ID" value="NZ_QRDW01000004.1"/>
</dbReference>
<protein>
    <recommendedName>
        <fullName evidence="3">NADH dehydrogenase [ubiquinone] 1 alpha subcomplex assembly factor 3</fullName>
    </recommendedName>
</protein>
<gene>
    <name evidence="1" type="ORF">DFP90_104325</name>
</gene>
<dbReference type="EMBL" id="QRDW01000004">
    <property type="protein sequence ID" value="RED51047.1"/>
    <property type="molecule type" value="Genomic_DNA"/>
</dbReference>